<sequence>MRSFTLSLLVPILAQSVRAHTTVWSVWVNGVDQGSGKGIRHPAYNGPPLATNPPFGTNSGFANGPVRDLSKIEMRCNVMGDIPAPDTIKVKPGDTVTLEWHHNNRTVADDIVDTSHKGPGIVYLSPDPPVGDSWVKIQQEAETTPGNWYTGGRLNARKGKQDVVIPQNLAPGFYLLRGELLALHESDVAHTANLNRGIQIYIACIQLQVTGTGTLKLPTGVTFPGAYQEDTPGIVYNLYISTAGQHYTIPGPPVWTAAAPSPTAPAYGPPVGFTINPR</sequence>
<dbReference type="EC" id="1.14.99.56" evidence="8"/>
<dbReference type="PANTHER" id="PTHR33353">
    <property type="entry name" value="PUTATIVE (AFU_ORTHOLOGUE AFUA_1G12560)-RELATED"/>
    <property type="match status" value="1"/>
</dbReference>
<dbReference type="CDD" id="cd21175">
    <property type="entry name" value="LPMO_AA9"/>
    <property type="match status" value="1"/>
</dbReference>
<dbReference type="Proteomes" id="UP000294933">
    <property type="component" value="Unassembled WGS sequence"/>
</dbReference>
<evidence type="ECO:0000256" key="8">
    <source>
        <dbReference type="RuleBase" id="RU368122"/>
    </source>
</evidence>
<gene>
    <name evidence="11" type="ORF">BD410DRAFT_767332</name>
</gene>
<keyword evidence="12" id="KW-1185">Reference proteome</keyword>
<accession>A0A4Y7Q941</accession>
<dbReference type="VEuPathDB" id="FungiDB:BD410DRAFT_767332"/>
<proteinExistence type="inferred from homology"/>
<evidence type="ECO:0000256" key="1">
    <source>
        <dbReference type="ARBA" id="ARBA00004613"/>
    </source>
</evidence>
<dbReference type="Gene3D" id="2.70.50.70">
    <property type="match status" value="1"/>
</dbReference>
<keyword evidence="4 8" id="KW-1015">Disulfide bond</keyword>
<comment type="domain">
    <text evidence="8">Has a modular structure: an endo-beta-1,4-glucanase catalytic module at the N-terminus, a linker rich in serines and threonines, and a C-terminal carbohydrate-binding module (CBM).</text>
</comment>
<organism evidence="11 12">
    <name type="scientific">Rickenella mellea</name>
    <dbReference type="NCBI Taxonomy" id="50990"/>
    <lineage>
        <taxon>Eukaryota</taxon>
        <taxon>Fungi</taxon>
        <taxon>Dikarya</taxon>
        <taxon>Basidiomycota</taxon>
        <taxon>Agaricomycotina</taxon>
        <taxon>Agaricomycetes</taxon>
        <taxon>Hymenochaetales</taxon>
        <taxon>Rickenellaceae</taxon>
        <taxon>Rickenella</taxon>
    </lineage>
</organism>
<evidence type="ECO:0000256" key="5">
    <source>
        <dbReference type="ARBA" id="ARBA00023277"/>
    </source>
</evidence>
<evidence type="ECO:0000256" key="7">
    <source>
        <dbReference type="ARBA" id="ARBA00044502"/>
    </source>
</evidence>
<feature type="signal peptide" evidence="9">
    <location>
        <begin position="1"/>
        <end position="19"/>
    </location>
</feature>
<evidence type="ECO:0000256" key="4">
    <source>
        <dbReference type="ARBA" id="ARBA00023157"/>
    </source>
</evidence>
<evidence type="ECO:0000313" key="11">
    <source>
        <dbReference type="EMBL" id="TDL24173.1"/>
    </source>
</evidence>
<evidence type="ECO:0000313" key="12">
    <source>
        <dbReference type="Proteomes" id="UP000294933"/>
    </source>
</evidence>
<dbReference type="InterPro" id="IPR049892">
    <property type="entry name" value="AA9"/>
</dbReference>
<evidence type="ECO:0000256" key="3">
    <source>
        <dbReference type="ARBA" id="ARBA00023001"/>
    </source>
</evidence>
<dbReference type="InterPro" id="IPR005103">
    <property type="entry name" value="AA9_LPMO"/>
</dbReference>
<comment type="similarity">
    <text evidence="7">Belongs to the polysaccharide monooxygenase AA9 family.</text>
</comment>
<evidence type="ECO:0000256" key="6">
    <source>
        <dbReference type="ARBA" id="ARBA00023326"/>
    </source>
</evidence>
<dbReference type="GO" id="GO:0030245">
    <property type="term" value="P:cellulose catabolic process"/>
    <property type="evidence" value="ECO:0007669"/>
    <property type="project" value="UniProtKB-UniRule"/>
</dbReference>
<protein>
    <recommendedName>
        <fullName evidence="8">AA9 family lytic polysaccharide monooxygenase</fullName>
        <ecNumber evidence="8">1.14.99.56</ecNumber>
    </recommendedName>
    <alternativeName>
        <fullName evidence="8">Endo-beta-1,4-glucanase</fullName>
    </alternativeName>
    <alternativeName>
        <fullName evidence="8">Glycosyl hydrolase 61 family protein</fullName>
    </alternativeName>
</protein>
<keyword evidence="9" id="KW-0732">Signal</keyword>
<keyword evidence="6 8" id="KW-0624">Polysaccharide degradation</keyword>
<dbReference type="PANTHER" id="PTHR33353:SF17">
    <property type="entry name" value="ENDO-BETA-1,4-GLUCANASE D"/>
    <property type="match status" value="1"/>
</dbReference>
<dbReference type="GO" id="GO:0030248">
    <property type="term" value="F:cellulose binding"/>
    <property type="evidence" value="ECO:0007669"/>
    <property type="project" value="UniProtKB-UniRule"/>
</dbReference>
<dbReference type="AlphaFoldDB" id="A0A4Y7Q941"/>
<evidence type="ECO:0000259" key="10">
    <source>
        <dbReference type="Pfam" id="PF03443"/>
    </source>
</evidence>
<dbReference type="GO" id="GO:0008810">
    <property type="term" value="F:cellulase activity"/>
    <property type="evidence" value="ECO:0007669"/>
    <property type="project" value="UniProtKB-UniRule"/>
</dbReference>
<comment type="catalytic activity">
    <reaction evidence="8">
        <text>[(1-&gt;4)-beta-D-glucosyl]n+m + reduced acceptor + O2 = 4-dehydro-beta-D-glucosyl-[(1-&gt;4)-beta-D-glucosyl]n-1 + [(1-&gt;4)-beta-D-glucosyl]m + acceptor + H2O.</text>
        <dbReference type="EC" id="1.14.99.56"/>
    </reaction>
</comment>
<comment type="subcellular location">
    <subcellularLocation>
        <location evidence="1 8">Secreted</location>
    </subcellularLocation>
</comment>
<dbReference type="Pfam" id="PF03443">
    <property type="entry name" value="AA9"/>
    <property type="match status" value="1"/>
</dbReference>
<feature type="chain" id="PRO_5021295081" description="AA9 family lytic polysaccharide monooxygenase" evidence="9">
    <location>
        <begin position="20"/>
        <end position="278"/>
    </location>
</feature>
<dbReference type="GO" id="GO:0005576">
    <property type="term" value="C:extracellular region"/>
    <property type="evidence" value="ECO:0007669"/>
    <property type="project" value="UniProtKB-SubCell"/>
</dbReference>
<name>A0A4Y7Q941_9AGAM</name>
<keyword evidence="3 8" id="KW-0136">Cellulose degradation</keyword>
<keyword evidence="2 8" id="KW-0964">Secreted</keyword>
<evidence type="ECO:0000256" key="2">
    <source>
        <dbReference type="ARBA" id="ARBA00022525"/>
    </source>
</evidence>
<feature type="domain" description="Auxiliary Activity family 9 catalytic" evidence="10">
    <location>
        <begin position="20"/>
        <end position="246"/>
    </location>
</feature>
<dbReference type="OrthoDB" id="4849160at2759"/>
<keyword evidence="5 8" id="KW-0119">Carbohydrate metabolism</keyword>
<comment type="function">
    <text evidence="8">Lytic polysaccharide monooxygenase (LMPO) that depolymerizes crystalline and amorphous polysaccharides via the oxidation of scissile alpha- or beta-(1-4)-glycosidic bonds, yielding C1 and/or C4 oxidation products. Catalysis by LPMOs requires the reduction of the active-site copper from Cu(II) to Cu(I) by a reducing agent and H(2)O(2) or O(2) as a cosubstrate.</text>
</comment>
<dbReference type="EMBL" id="ML170167">
    <property type="protein sequence ID" value="TDL24173.1"/>
    <property type="molecule type" value="Genomic_DNA"/>
</dbReference>
<evidence type="ECO:0000256" key="9">
    <source>
        <dbReference type="SAM" id="SignalP"/>
    </source>
</evidence>
<reference evidence="11 12" key="1">
    <citation type="submission" date="2018-06" db="EMBL/GenBank/DDBJ databases">
        <title>A transcriptomic atlas of mushroom development highlights an independent origin of complex multicellularity.</title>
        <authorList>
            <consortium name="DOE Joint Genome Institute"/>
            <person name="Krizsan K."/>
            <person name="Almasi E."/>
            <person name="Merenyi Z."/>
            <person name="Sahu N."/>
            <person name="Viragh M."/>
            <person name="Koszo T."/>
            <person name="Mondo S."/>
            <person name="Kiss B."/>
            <person name="Balint B."/>
            <person name="Kues U."/>
            <person name="Barry K."/>
            <person name="Hegedus J.C."/>
            <person name="Henrissat B."/>
            <person name="Johnson J."/>
            <person name="Lipzen A."/>
            <person name="Ohm R."/>
            <person name="Nagy I."/>
            <person name="Pangilinan J."/>
            <person name="Yan J."/>
            <person name="Xiong Y."/>
            <person name="Grigoriev I.V."/>
            <person name="Hibbett D.S."/>
            <person name="Nagy L.G."/>
        </authorList>
    </citation>
    <scope>NUCLEOTIDE SEQUENCE [LARGE SCALE GENOMIC DNA]</scope>
    <source>
        <strain evidence="11 12">SZMC22713</strain>
    </source>
</reference>